<gene>
    <name evidence="8" type="ORF">ACH407_29245</name>
</gene>
<keyword evidence="5 7" id="KW-0472">Membrane</keyword>
<evidence type="ECO:0000256" key="3">
    <source>
        <dbReference type="ARBA" id="ARBA00022692"/>
    </source>
</evidence>
<dbReference type="EMBL" id="JBIRUI010000015">
    <property type="protein sequence ID" value="MFI1717630.1"/>
    <property type="molecule type" value="Genomic_DNA"/>
</dbReference>
<feature type="transmembrane region" description="Helical" evidence="7">
    <location>
        <begin position="178"/>
        <end position="200"/>
    </location>
</feature>
<dbReference type="Proteomes" id="UP001611339">
    <property type="component" value="Unassembled WGS sequence"/>
</dbReference>
<comment type="subcellular location">
    <subcellularLocation>
        <location evidence="1">Cell membrane</location>
        <topology evidence="1">Multi-pass membrane protein</topology>
    </subcellularLocation>
</comment>
<organism evidence="8 9">
    <name type="scientific">Streptomyces litmocidini</name>
    <dbReference type="NCBI Taxonomy" id="67318"/>
    <lineage>
        <taxon>Bacteria</taxon>
        <taxon>Bacillati</taxon>
        <taxon>Actinomycetota</taxon>
        <taxon>Actinomycetes</taxon>
        <taxon>Kitasatosporales</taxon>
        <taxon>Streptomycetaceae</taxon>
        <taxon>Streptomyces</taxon>
    </lineage>
</organism>
<sequence length="472" mass="49275">MSDTPDARATPDARTAPEARTAPAGTTAGSPTHLSGNLSLASVVTFGLAYMAPSLVMVIFGVIAAASAGTAPTAFLVATSAMFLTALSYARMAGHFPDAGSAYSYTRRLLGAPAGFLIGWAVLLDYLFLPMVAWLVQSLYLHAQFPAVPVWAWMLFNAGLTTLVNVVGLALTDRVNKVLTGLAVFLVLLFVAYCLVHIAGHPPLSYTAPLWNADSGLAGISSAAAVAAYSYLGFDAVTTLSEEARDPRRTIPRAVVLVIAIGGLLFAAVAYVMQLVHPGGVFDDPQIVSYTMSIEVGGQTFADWTNMAAIVGGFASGLAVQLSSSRLLFIMGRDGVLPKRVFGSLNSRTGTPVLCLALTGAVGLVGLDVSLETATSFINFGAFLGFTAVNACVVVHWARTRSADPDAHRPGRLLGHVAVPVLGACVTVYLMAMLSPVALTIGCCWLAAGFGYLLLLTRGFRRPTPSLTTDPA</sequence>
<dbReference type="Pfam" id="PF13520">
    <property type="entry name" value="AA_permease_2"/>
    <property type="match status" value="1"/>
</dbReference>
<name>A0ABW7UH42_9ACTN</name>
<keyword evidence="2" id="KW-1003">Cell membrane</keyword>
<dbReference type="Gene3D" id="1.20.1740.10">
    <property type="entry name" value="Amino acid/polyamine transporter I"/>
    <property type="match status" value="1"/>
</dbReference>
<evidence type="ECO:0000256" key="4">
    <source>
        <dbReference type="ARBA" id="ARBA00022989"/>
    </source>
</evidence>
<keyword evidence="4 7" id="KW-1133">Transmembrane helix</keyword>
<evidence type="ECO:0000256" key="2">
    <source>
        <dbReference type="ARBA" id="ARBA00022475"/>
    </source>
</evidence>
<evidence type="ECO:0000256" key="6">
    <source>
        <dbReference type="SAM" id="MobiDB-lite"/>
    </source>
</evidence>
<feature type="transmembrane region" description="Helical" evidence="7">
    <location>
        <begin position="377"/>
        <end position="398"/>
    </location>
</feature>
<feature type="transmembrane region" description="Helical" evidence="7">
    <location>
        <begin position="71"/>
        <end position="90"/>
    </location>
</feature>
<dbReference type="PANTHER" id="PTHR42770:SF8">
    <property type="entry name" value="PUTRESCINE IMPORTER PUUP"/>
    <property type="match status" value="1"/>
</dbReference>
<feature type="transmembrane region" description="Helical" evidence="7">
    <location>
        <begin position="254"/>
        <end position="273"/>
    </location>
</feature>
<feature type="transmembrane region" description="Helical" evidence="7">
    <location>
        <begin position="350"/>
        <end position="371"/>
    </location>
</feature>
<dbReference type="PIRSF" id="PIRSF006060">
    <property type="entry name" value="AA_transporter"/>
    <property type="match status" value="1"/>
</dbReference>
<accession>A0ABW7UH42</accession>
<feature type="transmembrane region" description="Helical" evidence="7">
    <location>
        <begin position="307"/>
        <end position="329"/>
    </location>
</feature>
<feature type="compositionally biased region" description="Low complexity" evidence="6">
    <location>
        <begin position="18"/>
        <end position="31"/>
    </location>
</feature>
<evidence type="ECO:0000256" key="7">
    <source>
        <dbReference type="SAM" id="Phobius"/>
    </source>
</evidence>
<feature type="transmembrane region" description="Helical" evidence="7">
    <location>
        <begin position="40"/>
        <end position="65"/>
    </location>
</feature>
<dbReference type="PANTHER" id="PTHR42770">
    <property type="entry name" value="AMINO ACID TRANSPORTER-RELATED"/>
    <property type="match status" value="1"/>
</dbReference>
<evidence type="ECO:0000313" key="8">
    <source>
        <dbReference type="EMBL" id="MFI1717630.1"/>
    </source>
</evidence>
<evidence type="ECO:0000256" key="1">
    <source>
        <dbReference type="ARBA" id="ARBA00004651"/>
    </source>
</evidence>
<feature type="transmembrane region" description="Helical" evidence="7">
    <location>
        <begin position="148"/>
        <end position="171"/>
    </location>
</feature>
<reference evidence="8 9" key="1">
    <citation type="submission" date="2024-10" db="EMBL/GenBank/DDBJ databases">
        <title>The Natural Products Discovery Center: Release of the First 8490 Sequenced Strains for Exploring Actinobacteria Biosynthetic Diversity.</title>
        <authorList>
            <person name="Kalkreuter E."/>
            <person name="Kautsar S.A."/>
            <person name="Yang D."/>
            <person name="Bader C.D."/>
            <person name="Teijaro C.N."/>
            <person name="Fluegel L."/>
            <person name="Davis C.M."/>
            <person name="Simpson J.R."/>
            <person name="Lauterbach L."/>
            <person name="Steele A.D."/>
            <person name="Gui C."/>
            <person name="Meng S."/>
            <person name="Li G."/>
            <person name="Viehrig K."/>
            <person name="Ye F."/>
            <person name="Su P."/>
            <person name="Kiefer A.F."/>
            <person name="Nichols A."/>
            <person name="Cepeda A.J."/>
            <person name="Yan W."/>
            <person name="Fan B."/>
            <person name="Jiang Y."/>
            <person name="Adhikari A."/>
            <person name="Zheng C.-J."/>
            <person name="Schuster L."/>
            <person name="Cowan T.M."/>
            <person name="Smanski M.J."/>
            <person name="Chevrette M.G."/>
            <person name="De Carvalho L.P.S."/>
            <person name="Shen B."/>
        </authorList>
    </citation>
    <scope>NUCLEOTIDE SEQUENCE [LARGE SCALE GENOMIC DNA]</scope>
    <source>
        <strain evidence="8 9">NPDC020602</strain>
    </source>
</reference>
<keyword evidence="3 7" id="KW-0812">Transmembrane</keyword>
<feature type="compositionally biased region" description="Basic and acidic residues" evidence="6">
    <location>
        <begin position="1"/>
        <end position="17"/>
    </location>
</feature>
<protein>
    <submittedName>
        <fullName evidence="8">APC family permease</fullName>
    </submittedName>
</protein>
<feature type="transmembrane region" description="Helical" evidence="7">
    <location>
        <begin position="110"/>
        <end position="136"/>
    </location>
</feature>
<dbReference type="RefSeq" id="WP_398712054.1">
    <property type="nucleotide sequence ID" value="NZ_JBIRUI010000015.1"/>
</dbReference>
<comment type="caution">
    <text evidence="8">The sequence shown here is derived from an EMBL/GenBank/DDBJ whole genome shotgun (WGS) entry which is preliminary data.</text>
</comment>
<keyword evidence="9" id="KW-1185">Reference proteome</keyword>
<evidence type="ECO:0000256" key="5">
    <source>
        <dbReference type="ARBA" id="ARBA00023136"/>
    </source>
</evidence>
<feature type="transmembrane region" description="Helical" evidence="7">
    <location>
        <begin position="215"/>
        <end position="234"/>
    </location>
</feature>
<evidence type="ECO:0000313" key="9">
    <source>
        <dbReference type="Proteomes" id="UP001611339"/>
    </source>
</evidence>
<feature type="transmembrane region" description="Helical" evidence="7">
    <location>
        <begin position="410"/>
        <end position="431"/>
    </location>
</feature>
<feature type="transmembrane region" description="Helical" evidence="7">
    <location>
        <begin position="437"/>
        <end position="456"/>
    </location>
</feature>
<proteinExistence type="predicted"/>
<dbReference type="InterPro" id="IPR002293">
    <property type="entry name" value="AA/rel_permease1"/>
</dbReference>
<dbReference type="InterPro" id="IPR050367">
    <property type="entry name" value="APC_superfamily"/>
</dbReference>
<feature type="region of interest" description="Disordered" evidence="6">
    <location>
        <begin position="1"/>
        <end position="31"/>
    </location>
</feature>